<accession>A0AAN9JYH9</accession>
<dbReference type="Proteomes" id="UP001367508">
    <property type="component" value="Unassembled WGS sequence"/>
</dbReference>
<reference evidence="1 2" key="1">
    <citation type="submission" date="2024-01" db="EMBL/GenBank/DDBJ databases">
        <title>The genomes of 5 underutilized Papilionoideae crops provide insights into root nodulation and disease resistanc.</title>
        <authorList>
            <person name="Jiang F."/>
        </authorList>
    </citation>
    <scope>NUCLEOTIDE SEQUENCE [LARGE SCALE GENOMIC DNA]</scope>
    <source>
        <strain evidence="1">LVBAO_FW01</strain>
        <tissue evidence="1">Leaves</tissue>
    </source>
</reference>
<evidence type="ECO:0000313" key="2">
    <source>
        <dbReference type="Proteomes" id="UP001367508"/>
    </source>
</evidence>
<proteinExistence type="predicted"/>
<comment type="caution">
    <text evidence="1">The sequence shown here is derived from an EMBL/GenBank/DDBJ whole genome shotgun (WGS) entry which is preliminary data.</text>
</comment>
<protein>
    <submittedName>
        <fullName evidence="1">Uncharacterized protein</fullName>
    </submittedName>
</protein>
<sequence length="76" mass="9089">MGMSLQRFTFELNHSYTFQRQLVEDTEHGKLDHIAFHFRPIPIILVSSVFLHLNYLYPFSFFNLWSHAPTHHDVSE</sequence>
<dbReference type="AlphaFoldDB" id="A0AAN9JYH9"/>
<gene>
    <name evidence="1" type="ORF">VNO77_44595</name>
</gene>
<keyword evidence="2" id="KW-1185">Reference proteome</keyword>
<dbReference type="EMBL" id="JAYMYQ010000011">
    <property type="protein sequence ID" value="KAK7306643.1"/>
    <property type="molecule type" value="Genomic_DNA"/>
</dbReference>
<evidence type="ECO:0000313" key="1">
    <source>
        <dbReference type="EMBL" id="KAK7306643.1"/>
    </source>
</evidence>
<organism evidence="1 2">
    <name type="scientific">Canavalia gladiata</name>
    <name type="common">Sword bean</name>
    <name type="synonym">Dolichos gladiatus</name>
    <dbReference type="NCBI Taxonomy" id="3824"/>
    <lineage>
        <taxon>Eukaryota</taxon>
        <taxon>Viridiplantae</taxon>
        <taxon>Streptophyta</taxon>
        <taxon>Embryophyta</taxon>
        <taxon>Tracheophyta</taxon>
        <taxon>Spermatophyta</taxon>
        <taxon>Magnoliopsida</taxon>
        <taxon>eudicotyledons</taxon>
        <taxon>Gunneridae</taxon>
        <taxon>Pentapetalae</taxon>
        <taxon>rosids</taxon>
        <taxon>fabids</taxon>
        <taxon>Fabales</taxon>
        <taxon>Fabaceae</taxon>
        <taxon>Papilionoideae</taxon>
        <taxon>50 kb inversion clade</taxon>
        <taxon>NPAAA clade</taxon>
        <taxon>indigoferoid/millettioid clade</taxon>
        <taxon>Phaseoleae</taxon>
        <taxon>Canavalia</taxon>
    </lineage>
</organism>
<name>A0AAN9JYH9_CANGL</name>